<dbReference type="SUPFAM" id="SSF46458">
    <property type="entry name" value="Globin-like"/>
    <property type="match status" value="1"/>
</dbReference>
<comment type="similarity">
    <text evidence="1">Belongs to the globin family.</text>
</comment>
<dbReference type="AlphaFoldDB" id="A0A2V3J537"/>
<evidence type="ECO:0000313" key="3">
    <source>
        <dbReference type="EMBL" id="PXF49541.1"/>
    </source>
</evidence>
<dbReference type="InterPro" id="IPR012292">
    <property type="entry name" value="Globin/Proto"/>
</dbReference>
<dbReference type="Proteomes" id="UP000247409">
    <property type="component" value="Unassembled WGS sequence"/>
</dbReference>
<keyword evidence="1" id="KW-0813">Transport</keyword>
<dbReference type="InterPro" id="IPR009050">
    <property type="entry name" value="Globin-like_sf"/>
</dbReference>
<name>A0A2V3J537_9FLOR</name>
<evidence type="ECO:0000256" key="1">
    <source>
        <dbReference type="RuleBase" id="RU000356"/>
    </source>
</evidence>
<evidence type="ECO:0000259" key="2">
    <source>
        <dbReference type="PROSITE" id="PS01033"/>
    </source>
</evidence>
<dbReference type="EMBL" id="NBIV01000004">
    <property type="protein sequence ID" value="PXF49541.1"/>
    <property type="molecule type" value="Genomic_DNA"/>
</dbReference>
<dbReference type="GO" id="GO:0046210">
    <property type="term" value="P:nitric oxide catabolic process"/>
    <property type="evidence" value="ECO:0007669"/>
    <property type="project" value="TreeGrafter"/>
</dbReference>
<dbReference type="InterPro" id="IPR000971">
    <property type="entry name" value="Globin"/>
</dbReference>
<accession>A0A2V3J537</accession>
<dbReference type="GO" id="GO:0020037">
    <property type="term" value="F:heme binding"/>
    <property type="evidence" value="ECO:0007669"/>
    <property type="project" value="InterPro"/>
</dbReference>
<dbReference type="GO" id="GO:0071500">
    <property type="term" value="P:cellular response to nitrosative stress"/>
    <property type="evidence" value="ECO:0007669"/>
    <property type="project" value="TreeGrafter"/>
</dbReference>
<keyword evidence="1" id="KW-0349">Heme</keyword>
<dbReference type="Gene3D" id="1.10.490.10">
    <property type="entry name" value="Globins"/>
    <property type="match status" value="1"/>
</dbReference>
<feature type="domain" description="Globin" evidence="2">
    <location>
        <begin position="18"/>
        <end position="168"/>
    </location>
</feature>
<keyword evidence="1" id="KW-0408">Iron</keyword>
<dbReference type="Pfam" id="PF00042">
    <property type="entry name" value="Globin"/>
    <property type="match status" value="1"/>
</dbReference>
<dbReference type="GO" id="GO:0019825">
    <property type="term" value="F:oxygen binding"/>
    <property type="evidence" value="ECO:0007669"/>
    <property type="project" value="InterPro"/>
</dbReference>
<reference evidence="3 4" key="1">
    <citation type="journal article" date="2018" name="Mol. Biol. Evol.">
        <title>Analysis of the draft genome of the red seaweed Gracilariopsis chorda provides insights into genome size evolution in Rhodophyta.</title>
        <authorList>
            <person name="Lee J."/>
            <person name="Yang E.C."/>
            <person name="Graf L."/>
            <person name="Yang J.H."/>
            <person name="Qiu H."/>
            <person name="Zel Zion U."/>
            <person name="Chan C.X."/>
            <person name="Stephens T.G."/>
            <person name="Weber A.P.M."/>
            <person name="Boo G.H."/>
            <person name="Boo S.M."/>
            <person name="Kim K.M."/>
            <person name="Shin Y."/>
            <person name="Jung M."/>
            <person name="Lee S.J."/>
            <person name="Yim H.S."/>
            <person name="Lee J.H."/>
            <person name="Bhattacharya D."/>
            <person name="Yoon H.S."/>
        </authorList>
    </citation>
    <scope>NUCLEOTIDE SEQUENCE [LARGE SCALE GENOMIC DNA]</scope>
    <source>
        <strain evidence="3 4">SKKU-2015</strain>
        <tissue evidence="3">Whole body</tissue>
    </source>
</reference>
<dbReference type="GO" id="GO:0071949">
    <property type="term" value="F:FAD binding"/>
    <property type="evidence" value="ECO:0007669"/>
    <property type="project" value="TreeGrafter"/>
</dbReference>
<proteinExistence type="inferred from homology"/>
<comment type="caution">
    <text evidence="3">The sequence shown here is derived from an EMBL/GenBank/DDBJ whole genome shotgun (WGS) entry which is preliminary data.</text>
</comment>
<protein>
    <submittedName>
        <fullName evidence="3">Flavohemoprotein</fullName>
    </submittedName>
</protein>
<keyword evidence="1" id="KW-0479">Metal-binding</keyword>
<gene>
    <name evidence="3" type="ORF">BWQ96_00611</name>
</gene>
<dbReference type="PANTHER" id="PTHR43396:SF6">
    <property type="entry name" value="ABL201WP"/>
    <property type="match status" value="1"/>
</dbReference>
<evidence type="ECO:0000313" key="4">
    <source>
        <dbReference type="Proteomes" id="UP000247409"/>
    </source>
</evidence>
<dbReference type="PROSITE" id="PS01033">
    <property type="entry name" value="GLOBIN"/>
    <property type="match status" value="1"/>
</dbReference>
<dbReference type="OrthoDB" id="436496at2759"/>
<organism evidence="3 4">
    <name type="scientific">Gracilariopsis chorda</name>
    <dbReference type="NCBI Taxonomy" id="448386"/>
    <lineage>
        <taxon>Eukaryota</taxon>
        <taxon>Rhodophyta</taxon>
        <taxon>Florideophyceae</taxon>
        <taxon>Rhodymeniophycidae</taxon>
        <taxon>Gracilariales</taxon>
        <taxon>Gracilariaceae</taxon>
        <taxon>Gracilariopsis</taxon>
    </lineage>
</organism>
<sequence>MPPSSAMALRMRKPKGSALIDPETEALIKNTLPIFTKHSQQIAVQLYANLFEQHPQLKPMFCLEFLQTPGQCKKSPGTGMSPQAKILSDSIVNFCANLDNIDMMNNAIERICAKHVSRHVKSDHYPAVAGAFSRAVRQVLKNELSESDLKAWDTAVSALAGVLVKAEKEMYDCLKHGDRHWKGFREFSVQPSEAGQPTAAGNASRKVYAMSASDGSKLPRIVPGESICVRVQHEEFGLVHYGLHLVGRPNKTEIHVSLPGNATSSKTSSHSVVKEKLEEGHHVELSSPMAYLTSKKRGKSVQSRALKHDLTRVQEASRLPGVITRGQTTKGVQRQVRRMEDIG</sequence>
<dbReference type="STRING" id="448386.A0A2V3J537"/>
<dbReference type="GO" id="GO:0008941">
    <property type="term" value="F:nitric oxide dioxygenase NAD(P)H activity"/>
    <property type="evidence" value="ECO:0007669"/>
    <property type="project" value="TreeGrafter"/>
</dbReference>
<dbReference type="PANTHER" id="PTHR43396">
    <property type="entry name" value="FLAVOHEMOPROTEIN"/>
    <property type="match status" value="1"/>
</dbReference>
<dbReference type="GO" id="GO:0005344">
    <property type="term" value="F:oxygen carrier activity"/>
    <property type="evidence" value="ECO:0007669"/>
    <property type="project" value="UniProtKB-KW"/>
</dbReference>
<keyword evidence="4" id="KW-1185">Reference proteome</keyword>
<keyword evidence="1" id="KW-0561">Oxygen transport</keyword>